<dbReference type="Gene3D" id="1.10.30.10">
    <property type="entry name" value="High mobility group box domain"/>
    <property type="match status" value="1"/>
</dbReference>
<dbReference type="GO" id="GO:0005634">
    <property type="term" value="C:nucleus"/>
    <property type="evidence" value="ECO:0007669"/>
    <property type="project" value="TreeGrafter"/>
</dbReference>
<dbReference type="EMBL" id="CAHIKZ030005313">
    <property type="protein sequence ID" value="CAE1322367.1"/>
    <property type="molecule type" value="Genomic_DNA"/>
</dbReference>
<feature type="compositionally biased region" description="Low complexity" evidence="1">
    <location>
        <begin position="55"/>
        <end position="67"/>
    </location>
</feature>
<dbReference type="InterPro" id="IPR036910">
    <property type="entry name" value="HMG_box_dom_sf"/>
</dbReference>
<feature type="compositionally biased region" description="Basic residues" evidence="1">
    <location>
        <begin position="30"/>
        <end position="42"/>
    </location>
</feature>
<dbReference type="AlphaFoldDB" id="A0A812EFW0"/>
<reference evidence="2" key="1">
    <citation type="submission" date="2021-01" db="EMBL/GenBank/DDBJ databases">
        <authorList>
            <person name="Li R."/>
            <person name="Bekaert M."/>
        </authorList>
    </citation>
    <scope>NUCLEOTIDE SEQUENCE</scope>
    <source>
        <strain evidence="2">Farmed</strain>
    </source>
</reference>
<name>A0A812EFW0_ACAPH</name>
<dbReference type="GO" id="GO:0030154">
    <property type="term" value="P:cell differentiation"/>
    <property type="evidence" value="ECO:0007669"/>
    <property type="project" value="TreeGrafter"/>
</dbReference>
<dbReference type="GO" id="GO:0000978">
    <property type="term" value="F:RNA polymerase II cis-regulatory region sequence-specific DNA binding"/>
    <property type="evidence" value="ECO:0007669"/>
    <property type="project" value="TreeGrafter"/>
</dbReference>
<comment type="caution">
    <text evidence="2">The sequence shown here is derived from an EMBL/GenBank/DDBJ whole genome shotgun (WGS) entry which is preliminary data.</text>
</comment>
<protein>
    <submittedName>
        <fullName evidence="2">Uncharacterized protein</fullName>
    </submittedName>
</protein>
<dbReference type="PANTHER" id="PTHR10270:SF161">
    <property type="entry name" value="SEX-DETERMINING REGION Y PROTEIN"/>
    <property type="match status" value="1"/>
</dbReference>
<organism evidence="2 3">
    <name type="scientific">Acanthosepion pharaonis</name>
    <name type="common">Pharaoh cuttlefish</name>
    <name type="synonym">Sepia pharaonis</name>
    <dbReference type="NCBI Taxonomy" id="158019"/>
    <lineage>
        <taxon>Eukaryota</taxon>
        <taxon>Metazoa</taxon>
        <taxon>Spiralia</taxon>
        <taxon>Lophotrochozoa</taxon>
        <taxon>Mollusca</taxon>
        <taxon>Cephalopoda</taxon>
        <taxon>Coleoidea</taxon>
        <taxon>Decapodiformes</taxon>
        <taxon>Sepiida</taxon>
        <taxon>Sepiina</taxon>
        <taxon>Sepiidae</taxon>
        <taxon>Acanthosepion</taxon>
    </lineage>
</organism>
<feature type="compositionally biased region" description="Basic and acidic residues" evidence="1">
    <location>
        <begin position="20"/>
        <end position="29"/>
    </location>
</feature>
<dbReference type="GO" id="GO:0001228">
    <property type="term" value="F:DNA-binding transcription activator activity, RNA polymerase II-specific"/>
    <property type="evidence" value="ECO:0007669"/>
    <property type="project" value="TreeGrafter"/>
</dbReference>
<proteinExistence type="predicted"/>
<feature type="region of interest" description="Disordered" evidence="1">
    <location>
        <begin position="20"/>
        <end position="75"/>
    </location>
</feature>
<evidence type="ECO:0000256" key="1">
    <source>
        <dbReference type="SAM" id="MobiDB-lite"/>
    </source>
</evidence>
<gene>
    <name evidence="2" type="ORF">SPHA_72358</name>
</gene>
<keyword evidence="3" id="KW-1185">Reference proteome</keyword>
<evidence type="ECO:0000313" key="2">
    <source>
        <dbReference type="EMBL" id="CAE1322367.1"/>
    </source>
</evidence>
<dbReference type="OrthoDB" id="10620200at2759"/>
<dbReference type="PANTHER" id="PTHR10270">
    <property type="entry name" value="SOX TRANSCRIPTION FACTOR"/>
    <property type="match status" value="1"/>
</dbReference>
<dbReference type="InterPro" id="IPR050140">
    <property type="entry name" value="SRY-related_HMG-box_TF-like"/>
</dbReference>
<sequence length="472" mass="50988">MVQGEREPFVKEAERLRLQHMKEHPDYKYRPRRRKVPKRNMKRAGGSASTATNISRSGSSNSAVTSSGLPENPSPLIMQNSCLRGGRGLNSITASAPILSNLLNTPDSSPCSSPQNEGVDKCRTLTAEKTTYDRNTTSGVLTPEMSPHNNTDGMFKFPPSEDMPFRSHYAQNNQYPNSNMMSGVSYSDLLRQQYGQNSSGGARYLTNEWISRVPASLSMDVRHSDCVTLRSLITQGPSAGQRYSPSVVTSHSSPITSVGGYNGTTGMPPPMLQMVDRQHNLMSSGSYNEPLVTVDISSLSTPELSLVAVSDGINHHINTTTNTTTTTTSNGMILPSLAQETEDESNIDSILLTDPPDGTEFAEIPNACPPLCNGYAPTAGGVGSIGDVFSQISPIDCNGSLPPLSQQQQQQQPSLQGLETINPYYQSMPSMPYGNQNLSSNPSIPWAVMPSKVKPNRNGQQLMKKNGIAALS</sequence>
<dbReference type="SUPFAM" id="SSF47095">
    <property type="entry name" value="HMG-box"/>
    <property type="match status" value="1"/>
</dbReference>
<dbReference type="Proteomes" id="UP000597762">
    <property type="component" value="Unassembled WGS sequence"/>
</dbReference>
<evidence type="ECO:0000313" key="3">
    <source>
        <dbReference type="Proteomes" id="UP000597762"/>
    </source>
</evidence>
<accession>A0A812EFW0</accession>